<dbReference type="OMA" id="RISFYAN"/>
<evidence type="ECO:0000256" key="4">
    <source>
        <dbReference type="ARBA" id="ARBA00022692"/>
    </source>
</evidence>
<feature type="domain" description="Cation efflux protein transmembrane" evidence="10">
    <location>
        <begin position="145"/>
        <end position="346"/>
    </location>
</feature>
<evidence type="ECO:0000256" key="1">
    <source>
        <dbReference type="ARBA" id="ARBA00004127"/>
    </source>
</evidence>
<feature type="compositionally biased region" description="Polar residues" evidence="8">
    <location>
        <begin position="64"/>
        <end position="76"/>
    </location>
</feature>
<dbReference type="NCBIfam" id="TIGR01297">
    <property type="entry name" value="CDF"/>
    <property type="match status" value="1"/>
</dbReference>
<evidence type="ECO:0000259" key="10">
    <source>
        <dbReference type="Pfam" id="PF01545"/>
    </source>
</evidence>
<dbReference type="Gene3D" id="3.30.70.1350">
    <property type="entry name" value="Cation efflux protein, cytoplasmic domain"/>
    <property type="match status" value="1"/>
</dbReference>
<keyword evidence="7 9" id="KW-0472">Membrane</keyword>
<dbReference type="FunFam" id="1.20.1510.10:FF:000005">
    <property type="entry name" value="Putative Cation diffusion facilitator 1"/>
    <property type="match status" value="1"/>
</dbReference>
<dbReference type="SUPFAM" id="SSF160240">
    <property type="entry name" value="Cation efflux protein cytoplasmic domain-like"/>
    <property type="match status" value="1"/>
</dbReference>
<dbReference type="PANTHER" id="PTHR43840">
    <property type="entry name" value="MITOCHONDRIAL METAL TRANSPORTER 1-RELATED"/>
    <property type="match status" value="1"/>
</dbReference>
<dbReference type="Proteomes" id="UP000245119">
    <property type="component" value="Linkage Group LG2"/>
</dbReference>
<dbReference type="Pfam" id="PF01545">
    <property type="entry name" value="Cation_efflux"/>
    <property type="match status" value="1"/>
</dbReference>
<keyword evidence="5 9" id="KW-1133">Transmembrane helix</keyword>
<accession>A0A2T7PUB5</accession>
<feature type="transmembrane region" description="Helical" evidence="9">
    <location>
        <begin position="139"/>
        <end position="157"/>
    </location>
</feature>
<evidence type="ECO:0000256" key="6">
    <source>
        <dbReference type="ARBA" id="ARBA00023065"/>
    </source>
</evidence>
<feature type="transmembrane region" description="Helical" evidence="9">
    <location>
        <begin position="249"/>
        <end position="270"/>
    </location>
</feature>
<gene>
    <name evidence="12" type="ORF">C0Q70_04004</name>
</gene>
<organism evidence="12 13">
    <name type="scientific">Pomacea canaliculata</name>
    <name type="common">Golden apple snail</name>
    <dbReference type="NCBI Taxonomy" id="400727"/>
    <lineage>
        <taxon>Eukaryota</taxon>
        <taxon>Metazoa</taxon>
        <taxon>Spiralia</taxon>
        <taxon>Lophotrochozoa</taxon>
        <taxon>Mollusca</taxon>
        <taxon>Gastropoda</taxon>
        <taxon>Caenogastropoda</taxon>
        <taxon>Architaenioglossa</taxon>
        <taxon>Ampullarioidea</taxon>
        <taxon>Ampullariidae</taxon>
        <taxon>Pomacea</taxon>
    </lineage>
</organism>
<dbReference type="Pfam" id="PF16916">
    <property type="entry name" value="ZT_dimer"/>
    <property type="match status" value="1"/>
</dbReference>
<evidence type="ECO:0000259" key="11">
    <source>
        <dbReference type="Pfam" id="PF16916"/>
    </source>
</evidence>
<dbReference type="OrthoDB" id="78296at2759"/>
<evidence type="ECO:0000256" key="9">
    <source>
        <dbReference type="SAM" id="Phobius"/>
    </source>
</evidence>
<feature type="transmembrane region" description="Helical" evidence="9">
    <location>
        <begin position="163"/>
        <end position="190"/>
    </location>
</feature>
<feature type="transmembrane region" description="Helical" evidence="9">
    <location>
        <begin position="211"/>
        <end position="229"/>
    </location>
</feature>
<keyword evidence="4 9" id="KW-0812">Transmembrane</keyword>
<name>A0A2T7PUB5_POMCA</name>
<evidence type="ECO:0000256" key="8">
    <source>
        <dbReference type="SAM" id="MobiDB-lite"/>
    </source>
</evidence>
<dbReference type="GO" id="GO:0008324">
    <property type="term" value="F:monoatomic cation transmembrane transporter activity"/>
    <property type="evidence" value="ECO:0007669"/>
    <property type="project" value="InterPro"/>
</dbReference>
<dbReference type="InterPro" id="IPR027469">
    <property type="entry name" value="Cation_efflux_TMD_sf"/>
</dbReference>
<sequence length="441" mass="49560">MANIREYSFPNPAAAEDEVDERDEQSSLLPKNGLSPHENHSYGAWNAAHEDGRRSESAVMHSMSAPSSTGIPDDGTNNWKMPIDLFTSKKKGENIKYFPSKKVRSFYRAQDELISSFENIYFGFDDTIEDKEVSSYRNITYRLTLLSFLVNMVLLAAKMTASILSGSISIISSLVDSVVDILSSIVLWWAMRATRKRNPYSYPQGRTKLEPVAVVVLSVIMSVASIQLVRESVQILIGLFSDPNNLPNFEITTIVIAASTVGSKFILWIICRRVESPTIQALAQDHRNDVLSNSVAIVCGYLGSQEFKDQTGYTQFIYSDPIGAMLISLYIIANWWSTGMEQVKVLTGISASPEFLAKLTWLTINHSPNIKYVETVQAYHFGNNCLVEVDIVLPKHIHLHTAHDIGESLQRKLETLPEVERAFVHVDYDLYHHPTTEHKIV</sequence>
<reference evidence="12 13" key="1">
    <citation type="submission" date="2018-04" db="EMBL/GenBank/DDBJ databases">
        <title>The genome of golden apple snail Pomacea canaliculata provides insight into stress tolerance and invasive adaptation.</title>
        <authorList>
            <person name="Liu C."/>
            <person name="Liu B."/>
            <person name="Ren Y."/>
            <person name="Zhang Y."/>
            <person name="Wang H."/>
            <person name="Li S."/>
            <person name="Jiang F."/>
            <person name="Yin L."/>
            <person name="Zhang G."/>
            <person name="Qian W."/>
            <person name="Fan W."/>
        </authorList>
    </citation>
    <scope>NUCLEOTIDE SEQUENCE [LARGE SCALE GENOMIC DNA]</scope>
    <source>
        <strain evidence="12">SZHN2017</strain>
        <tissue evidence="12">Muscle</tissue>
    </source>
</reference>
<dbReference type="EMBL" id="PZQS01000002">
    <property type="protein sequence ID" value="PVD37011.1"/>
    <property type="molecule type" value="Genomic_DNA"/>
</dbReference>
<evidence type="ECO:0000256" key="3">
    <source>
        <dbReference type="ARBA" id="ARBA00022448"/>
    </source>
</evidence>
<keyword evidence="13" id="KW-1185">Reference proteome</keyword>
<keyword evidence="6" id="KW-0406">Ion transport</keyword>
<protein>
    <submittedName>
        <fullName evidence="12">Uncharacterized protein</fullName>
    </submittedName>
</protein>
<dbReference type="InterPro" id="IPR050291">
    <property type="entry name" value="CDF_Transporter"/>
</dbReference>
<dbReference type="Gene3D" id="1.20.1510.10">
    <property type="entry name" value="Cation efflux protein transmembrane domain"/>
    <property type="match status" value="1"/>
</dbReference>
<dbReference type="STRING" id="400727.A0A2T7PUB5"/>
<proteinExistence type="inferred from homology"/>
<dbReference type="PANTHER" id="PTHR43840:SF13">
    <property type="entry name" value="CATION EFFLUX PROTEIN CYTOPLASMIC DOMAIN-CONTAINING PROTEIN"/>
    <property type="match status" value="1"/>
</dbReference>
<feature type="region of interest" description="Disordered" evidence="8">
    <location>
        <begin position="1"/>
        <end position="76"/>
    </location>
</feature>
<keyword evidence="3" id="KW-0813">Transport</keyword>
<dbReference type="InterPro" id="IPR002524">
    <property type="entry name" value="Cation_efflux"/>
</dbReference>
<comment type="caution">
    <text evidence="12">The sequence shown here is derived from an EMBL/GenBank/DDBJ whole genome shotgun (WGS) entry which is preliminary data.</text>
</comment>
<dbReference type="InterPro" id="IPR058533">
    <property type="entry name" value="Cation_efflux_TM"/>
</dbReference>
<dbReference type="AlphaFoldDB" id="A0A2T7PUB5"/>
<dbReference type="SUPFAM" id="SSF161111">
    <property type="entry name" value="Cation efflux protein transmembrane domain-like"/>
    <property type="match status" value="1"/>
</dbReference>
<evidence type="ECO:0000313" key="13">
    <source>
        <dbReference type="Proteomes" id="UP000245119"/>
    </source>
</evidence>
<evidence type="ECO:0000256" key="5">
    <source>
        <dbReference type="ARBA" id="ARBA00022989"/>
    </source>
</evidence>
<comment type="similarity">
    <text evidence="2">Belongs to the cation diffusion facilitator (CDF) transporter (TC 2.A.4) family. SLC30A subfamily.</text>
</comment>
<dbReference type="InterPro" id="IPR027470">
    <property type="entry name" value="Cation_efflux_CTD"/>
</dbReference>
<dbReference type="GO" id="GO:0016020">
    <property type="term" value="C:membrane"/>
    <property type="evidence" value="ECO:0007669"/>
    <property type="project" value="InterPro"/>
</dbReference>
<evidence type="ECO:0000313" key="12">
    <source>
        <dbReference type="EMBL" id="PVD37011.1"/>
    </source>
</evidence>
<evidence type="ECO:0000256" key="7">
    <source>
        <dbReference type="ARBA" id="ARBA00023136"/>
    </source>
</evidence>
<dbReference type="GO" id="GO:0012505">
    <property type="term" value="C:endomembrane system"/>
    <property type="evidence" value="ECO:0007669"/>
    <property type="project" value="UniProtKB-SubCell"/>
</dbReference>
<feature type="domain" description="Cation efflux protein cytoplasmic" evidence="11">
    <location>
        <begin position="364"/>
        <end position="427"/>
    </location>
</feature>
<comment type="subcellular location">
    <subcellularLocation>
        <location evidence="1">Endomembrane system</location>
        <topology evidence="1">Multi-pass membrane protein</topology>
    </subcellularLocation>
</comment>
<dbReference type="InterPro" id="IPR036837">
    <property type="entry name" value="Cation_efflux_CTD_sf"/>
</dbReference>
<dbReference type="FunFam" id="3.30.70.1350:FF:000001">
    <property type="entry name" value="Metal tolerance protein 11"/>
    <property type="match status" value="1"/>
</dbReference>
<evidence type="ECO:0000256" key="2">
    <source>
        <dbReference type="ARBA" id="ARBA00008873"/>
    </source>
</evidence>